<dbReference type="PROSITE" id="PS00170">
    <property type="entry name" value="CSA_PPIASE_1"/>
    <property type="match status" value="1"/>
</dbReference>
<dbReference type="GO" id="GO:0003755">
    <property type="term" value="F:peptidyl-prolyl cis-trans isomerase activity"/>
    <property type="evidence" value="ECO:0007669"/>
    <property type="project" value="UniProtKB-EC"/>
</dbReference>
<feature type="domain" description="PPIase cyclophilin-type" evidence="6">
    <location>
        <begin position="1"/>
        <end position="163"/>
    </location>
</feature>
<dbReference type="InterPro" id="IPR044665">
    <property type="entry name" value="E_coli_cyclophilin_A-like"/>
</dbReference>
<dbReference type="SUPFAM" id="SSF50891">
    <property type="entry name" value="Cyclophilin-like"/>
    <property type="match status" value="1"/>
</dbReference>
<evidence type="ECO:0000259" key="6">
    <source>
        <dbReference type="PROSITE" id="PS50072"/>
    </source>
</evidence>
<dbReference type="Pfam" id="PF00160">
    <property type="entry name" value="Pro_isomerase"/>
    <property type="match status" value="1"/>
</dbReference>
<dbReference type="EC" id="5.2.1.8" evidence="5"/>
<dbReference type="InterPro" id="IPR020892">
    <property type="entry name" value="Cyclophilin-type_PPIase_CS"/>
</dbReference>
<comment type="catalytic activity">
    <reaction evidence="5">
        <text>[protein]-peptidylproline (omega=180) = [protein]-peptidylproline (omega=0)</text>
        <dbReference type="Rhea" id="RHEA:16237"/>
        <dbReference type="Rhea" id="RHEA-COMP:10747"/>
        <dbReference type="Rhea" id="RHEA-COMP:10748"/>
        <dbReference type="ChEBI" id="CHEBI:83833"/>
        <dbReference type="ChEBI" id="CHEBI:83834"/>
        <dbReference type="EC" id="5.2.1.8"/>
    </reaction>
</comment>
<comment type="caution">
    <text evidence="7">The sequence shown here is derived from an EMBL/GenBank/DDBJ whole genome shotgun (WGS) entry which is preliminary data.</text>
</comment>
<protein>
    <recommendedName>
        <fullName evidence="5">Peptidyl-prolyl cis-trans isomerase</fullName>
        <shortName evidence="5">PPIase</shortName>
        <ecNumber evidence="5">5.2.1.8</ecNumber>
    </recommendedName>
</protein>
<sequence length="165" mass="18322">MVILHTTYGDITIKLFEQEAPETTANFLQYCRDGFYTDTLFHRVIDGFMIQGGGMTSGLREKETRAPIKNEANNGLSNKIGTLAMARTMEPHSASSQFFINVNNNDFLDFRSETSQGWGYCVFGEVVEGMDVVNKIKGVTTGNFGFVHQDVPVDEVFITGATITE</sequence>
<dbReference type="RefSeq" id="WP_237466459.1">
    <property type="nucleotide sequence ID" value="NZ_CAKLDI010000001.1"/>
</dbReference>
<dbReference type="InterPro" id="IPR024936">
    <property type="entry name" value="Cyclophilin-type_PPIase"/>
</dbReference>
<comment type="similarity">
    <text evidence="2 5">Belongs to the cyclophilin-type PPIase family.</text>
</comment>
<dbReference type="PANTHER" id="PTHR43246">
    <property type="entry name" value="PEPTIDYL-PROLYL CIS-TRANS ISOMERASE CYP38, CHLOROPLASTIC"/>
    <property type="match status" value="1"/>
</dbReference>
<evidence type="ECO:0000256" key="3">
    <source>
        <dbReference type="ARBA" id="ARBA00023110"/>
    </source>
</evidence>
<evidence type="ECO:0000256" key="1">
    <source>
        <dbReference type="ARBA" id="ARBA00002388"/>
    </source>
</evidence>
<dbReference type="PIRSF" id="PIRSF001467">
    <property type="entry name" value="Peptidylpro_ismrse"/>
    <property type="match status" value="1"/>
</dbReference>
<name>A0ABN8DW45_9VIBR</name>
<dbReference type="EMBL" id="CAKLDI010000001">
    <property type="protein sequence ID" value="CAH0534055.1"/>
    <property type="molecule type" value="Genomic_DNA"/>
</dbReference>
<evidence type="ECO:0000256" key="5">
    <source>
        <dbReference type="RuleBase" id="RU363019"/>
    </source>
</evidence>
<comment type="function">
    <text evidence="1 5">PPIases accelerate the folding of proteins. It catalyzes the cis-trans isomerization of proline imidic peptide bonds in oligopeptides.</text>
</comment>
<evidence type="ECO:0000256" key="2">
    <source>
        <dbReference type="ARBA" id="ARBA00007365"/>
    </source>
</evidence>
<dbReference type="PROSITE" id="PS50072">
    <property type="entry name" value="CSA_PPIASE_2"/>
    <property type="match status" value="1"/>
</dbReference>
<dbReference type="Proteomes" id="UP000838672">
    <property type="component" value="Unassembled WGS sequence"/>
</dbReference>
<keyword evidence="4 5" id="KW-0413">Isomerase</keyword>
<keyword evidence="3 5" id="KW-0697">Rotamase</keyword>
<evidence type="ECO:0000313" key="7">
    <source>
        <dbReference type="EMBL" id="CAH0534055.1"/>
    </source>
</evidence>
<reference evidence="7" key="1">
    <citation type="submission" date="2021-11" db="EMBL/GenBank/DDBJ databases">
        <authorList>
            <person name="Rodrigo-Torres L."/>
            <person name="Arahal R. D."/>
            <person name="Lucena T."/>
        </authorList>
    </citation>
    <scope>NUCLEOTIDE SEQUENCE</scope>
    <source>
        <strain evidence="7">CECT 7929</strain>
    </source>
</reference>
<dbReference type="Gene3D" id="2.40.100.10">
    <property type="entry name" value="Cyclophilin-like"/>
    <property type="match status" value="1"/>
</dbReference>
<dbReference type="CDD" id="cd01920">
    <property type="entry name" value="cyclophilin_EcCYP_like"/>
    <property type="match status" value="1"/>
</dbReference>
<organism evidence="7 8">
    <name type="scientific">Vibrio stylophorae</name>
    <dbReference type="NCBI Taxonomy" id="659351"/>
    <lineage>
        <taxon>Bacteria</taxon>
        <taxon>Pseudomonadati</taxon>
        <taxon>Pseudomonadota</taxon>
        <taxon>Gammaproteobacteria</taxon>
        <taxon>Vibrionales</taxon>
        <taxon>Vibrionaceae</taxon>
        <taxon>Vibrio</taxon>
    </lineage>
</organism>
<accession>A0ABN8DW45</accession>
<keyword evidence="8" id="KW-1185">Reference proteome</keyword>
<dbReference type="PRINTS" id="PR00153">
    <property type="entry name" value="CSAPPISMRASE"/>
</dbReference>
<evidence type="ECO:0000313" key="8">
    <source>
        <dbReference type="Proteomes" id="UP000838672"/>
    </source>
</evidence>
<dbReference type="InterPro" id="IPR029000">
    <property type="entry name" value="Cyclophilin-like_dom_sf"/>
</dbReference>
<evidence type="ECO:0000256" key="4">
    <source>
        <dbReference type="ARBA" id="ARBA00023235"/>
    </source>
</evidence>
<gene>
    <name evidence="7" type="primary">ppiB</name>
    <name evidence="7" type="ORF">VST7929_01956</name>
</gene>
<dbReference type="InterPro" id="IPR002130">
    <property type="entry name" value="Cyclophilin-type_PPIase_dom"/>
</dbReference>
<proteinExistence type="inferred from homology"/>